<dbReference type="InterPro" id="IPR011051">
    <property type="entry name" value="RmlC_Cupin_sf"/>
</dbReference>
<dbReference type="Pfam" id="PF07883">
    <property type="entry name" value="Cupin_2"/>
    <property type="match status" value="1"/>
</dbReference>
<dbReference type="InterPro" id="IPR013096">
    <property type="entry name" value="Cupin_2"/>
</dbReference>
<evidence type="ECO:0000313" key="3">
    <source>
        <dbReference type="EMBL" id="GAA0646619.1"/>
    </source>
</evidence>
<dbReference type="RefSeq" id="WP_227261668.1">
    <property type="nucleotide sequence ID" value="NZ_BAAADU010000002.1"/>
</dbReference>
<name>A0AAV3SY88_9EURY</name>
<evidence type="ECO:0000259" key="2">
    <source>
        <dbReference type="Pfam" id="PF07883"/>
    </source>
</evidence>
<dbReference type="AlphaFoldDB" id="A0AAV3SY88"/>
<dbReference type="SUPFAM" id="SSF51182">
    <property type="entry name" value="RmlC-like cupins"/>
    <property type="match status" value="1"/>
</dbReference>
<feature type="region of interest" description="Disordered" evidence="1">
    <location>
        <begin position="103"/>
        <end position="122"/>
    </location>
</feature>
<gene>
    <name evidence="3" type="ORF">GCM10009019_06210</name>
</gene>
<dbReference type="Gene3D" id="2.60.120.10">
    <property type="entry name" value="Jelly Rolls"/>
    <property type="match status" value="1"/>
</dbReference>
<proteinExistence type="predicted"/>
<dbReference type="InterPro" id="IPR052044">
    <property type="entry name" value="PKS_Associated_Protein"/>
</dbReference>
<dbReference type="CDD" id="cd02226">
    <property type="entry name" value="cupin_YdbB-like"/>
    <property type="match status" value="1"/>
</dbReference>
<accession>A0AAV3SY88</accession>
<reference evidence="3 4" key="1">
    <citation type="journal article" date="2019" name="Int. J. Syst. Evol. Microbiol.">
        <title>The Global Catalogue of Microorganisms (GCM) 10K type strain sequencing project: providing services to taxonomists for standard genome sequencing and annotation.</title>
        <authorList>
            <consortium name="The Broad Institute Genomics Platform"/>
            <consortium name="The Broad Institute Genome Sequencing Center for Infectious Disease"/>
            <person name="Wu L."/>
            <person name="Ma J."/>
        </authorList>
    </citation>
    <scope>NUCLEOTIDE SEQUENCE [LARGE SCALE GENOMIC DNA]</scope>
    <source>
        <strain evidence="3 4">JCM 16327</strain>
    </source>
</reference>
<dbReference type="PANTHER" id="PTHR36114:SF1">
    <property type="entry name" value="16.7 KDA PROTEIN IN WHIE LOCUS"/>
    <property type="match status" value="1"/>
</dbReference>
<feature type="compositionally biased region" description="Basic and acidic residues" evidence="1">
    <location>
        <begin position="111"/>
        <end position="122"/>
    </location>
</feature>
<evidence type="ECO:0000313" key="4">
    <source>
        <dbReference type="Proteomes" id="UP001500194"/>
    </source>
</evidence>
<protein>
    <submittedName>
        <fullName evidence="3">Cupin domain-containing protein</fullName>
    </submittedName>
</protein>
<feature type="domain" description="Cupin type-2" evidence="2">
    <location>
        <begin position="38"/>
        <end position="97"/>
    </location>
</feature>
<evidence type="ECO:0000256" key="1">
    <source>
        <dbReference type="SAM" id="MobiDB-lite"/>
    </source>
</evidence>
<dbReference type="EMBL" id="BAAADU010000002">
    <property type="protein sequence ID" value="GAA0646619.1"/>
    <property type="molecule type" value="Genomic_DNA"/>
</dbReference>
<dbReference type="InterPro" id="IPR014710">
    <property type="entry name" value="RmlC-like_jellyroll"/>
</dbReference>
<comment type="caution">
    <text evidence="3">The sequence shown here is derived from an EMBL/GenBank/DDBJ whole genome shotgun (WGS) entry which is preliminary data.</text>
</comment>
<keyword evidence="4" id="KW-1185">Reference proteome</keyword>
<sequence>MEKVSLDDAFDSFSEQWSPRVLAEANDQHVKAARLEGEFVWHAHEDADELFYVLDGRLTIELRDGDSVELAAGELVVVPAGVEHRPVARDGEAKVLLVEPAGTLNTGDADASERTVENPERL</sequence>
<dbReference type="PANTHER" id="PTHR36114">
    <property type="entry name" value="16.7 KDA PROTEIN IN WHIE LOCUS"/>
    <property type="match status" value="1"/>
</dbReference>
<organism evidence="3 4">
    <name type="scientific">Salarchaeum japonicum</name>
    <dbReference type="NCBI Taxonomy" id="555573"/>
    <lineage>
        <taxon>Archaea</taxon>
        <taxon>Methanobacteriati</taxon>
        <taxon>Methanobacteriota</taxon>
        <taxon>Stenosarchaea group</taxon>
        <taxon>Halobacteria</taxon>
        <taxon>Halobacteriales</taxon>
        <taxon>Halobacteriaceae</taxon>
    </lineage>
</organism>
<dbReference type="GeneID" id="68572261"/>
<dbReference type="Proteomes" id="UP001500194">
    <property type="component" value="Unassembled WGS sequence"/>
</dbReference>